<accession>A0A4R8LSJ6</accession>
<dbReference type="GO" id="GO:0047736">
    <property type="term" value="F:cellobiose epimerase activity"/>
    <property type="evidence" value="ECO:0007669"/>
    <property type="project" value="UniProtKB-UniRule"/>
</dbReference>
<dbReference type="InterPro" id="IPR028584">
    <property type="entry name" value="Cellobiose_2_epim"/>
</dbReference>
<comment type="similarity">
    <text evidence="2">Belongs to the N-acylglucosamine 2-epimerase family.</text>
</comment>
<comment type="similarity">
    <text evidence="4">Belongs to the cellobiose 2-epimerase family.</text>
</comment>
<dbReference type="AlphaFoldDB" id="A0A4R8LSJ6"/>
<evidence type="ECO:0000256" key="3">
    <source>
        <dbReference type="ARBA" id="ARBA00023235"/>
    </source>
</evidence>
<keyword evidence="3 4" id="KW-0413">Isomerase</keyword>
<gene>
    <name evidence="5" type="ORF">C7445_104190</name>
</gene>
<dbReference type="EC" id="5.1.3.11" evidence="4"/>
<dbReference type="InterPro" id="IPR012341">
    <property type="entry name" value="6hp_glycosidase-like_sf"/>
</dbReference>
<comment type="caution">
    <text evidence="5">The sequence shown here is derived from an EMBL/GenBank/DDBJ whole genome shotgun (WGS) entry which is preliminary data.</text>
</comment>
<dbReference type="PANTHER" id="PTHR15108">
    <property type="entry name" value="N-ACYLGLUCOSAMINE-2-EPIMERASE"/>
    <property type="match status" value="1"/>
</dbReference>
<comment type="catalytic activity">
    <reaction evidence="1 4">
        <text>D-cellobiose = beta-D-glucosyl-(1-&gt;4)-D-mannopyranose</text>
        <dbReference type="Rhea" id="RHEA:23384"/>
        <dbReference type="ChEBI" id="CHEBI:17057"/>
        <dbReference type="ChEBI" id="CHEBI:47931"/>
        <dbReference type="EC" id="5.1.3.11"/>
    </reaction>
</comment>
<organism evidence="5 6">
    <name type="scientific">Alicyclobacillus sacchari</name>
    <dbReference type="NCBI Taxonomy" id="392010"/>
    <lineage>
        <taxon>Bacteria</taxon>
        <taxon>Bacillati</taxon>
        <taxon>Bacillota</taxon>
        <taxon>Bacilli</taxon>
        <taxon>Bacillales</taxon>
        <taxon>Alicyclobacillaceae</taxon>
        <taxon>Alicyclobacillus</taxon>
    </lineage>
</organism>
<dbReference type="Proteomes" id="UP000294581">
    <property type="component" value="Unassembled WGS sequence"/>
</dbReference>
<dbReference type="Pfam" id="PF07221">
    <property type="entry name" value="GlcNAc_2-epim"/>
    <property type="match status" value="1"/>
</dbReference>
<keyword evidence="6" id="KW-1185">Reference proteome</keyword>
<dbReference type="Gene3D" id="1.50.10.10">
    <property type="match status" value="1"/>
</dbReference>
<name>A0A4R8LSJ6_9BACL</name>
<dbReference type="InterPro" id="IPR008928">
    <property type="entry name" value="6-hairpin_glycosidase_sf"/>
</dbReference>
<evidence type="ECO:0000313" key="6">
    <source>
        <dbReference type="Proteomes" id="UP000294581"/>
    </source>
</evidence>
<dbReference type="SUPFAM" id="SSF48208">
    <property type="entry name" value="Six-hairpin glycosidases"/>
    <property type="match status" value="1"/>
</dbReference>
<evidence type="ECO:0000256" key="4">
    <source>
        <dbReference type="HAMAP-Rule" id="MF_00929"/>
    </source>
</evidence>
<reference evidence="5 6" key="1">
    <citation type="submission" date="2019-03" db="EMBL/GenBank/DDBJ databases">
        <title>Genomic Encyclopedia of Type Strains, Phase IV (KMG-IV): sequencing the most valuable type-strain genomes for metagenomic binning, comparative biology and taxonomic classification.</title>
        <authorList>
            <person name="Goeker M."/>
        </authorList>
    </citation>
    <scope>NUCLEOTIDE SEQUENCE [LARGE SCALE GENOMIC DNA]</scope>
    <source>
        <strain evidence="5 6">DSM 17974</strain>
    </source>
</reference>
<protein>
    <recommendedName>
        <fullName evidence="4">Cellobiose 2-epimerase</fullName>
        <shortName evidence="4">CE</shortName>
        <ecNumber evidence="4">5.1.3.11</ecNumber>
    </recommendedName>
</protein>
<evidence type="ECO:0000256" key="2">
    <source>
        <dbReference type="ARBA" id="ARBA00008558"/>
    </source>
</evidence>
<dbReference type="EMBL" id="SORF01000004">
    <property type="protein sequence ID" value="TDY49677.1"/>
    <property type="molecule type" value="Genomic_DNA"/>
</dbReference>
<dbReference type="HAMAP" id="MF_00929">
    <property type="entry name" value="Cellobiose_2_epim"/>
    <property type="match status" value="1"/>
</dbReference>
<sequence length="400" mass="46250">MILNTMNLRQRVANEGRSILTWWRKHALRNDGTFYGRVTTDCIPDPNADLGVILATRILWTFSRAIHTGFEASAENRHIIDSMWNMFKSAFWDQTHLGVFWMVDANQQPVQTRKHIYAQSFAMYACAEYYAATGKQEALLYAQLIYECIERYARDSVHGGYFESFSVDWRPMQDQLGISDLAAPKSMNTHLHLLEAYTRLYQVWPNPELRDRLRDLLQVVATRIVNPQTSHFQLFFDADWRPLSDVISYGHDIEGSWLLCEAAEALGDGACIQATRQLAVQMVDATLAEGLDADGGLFNEGHAGRVIDDDKHWWPQAEAAVGLVNAYQITGNPEYFKQSERVWDFIEQHMSDRQYGEWYWLVDRSGNPDKTKWKVEPWKCPYHNTRACLELWQRLAPEGE</sequence>
<evidence type="ECO:0000256" key="1">
    <source>
        <dbReference type="ARBA" id="ARBA00001470"/>
    </source>
</evidence>
<evidence type="ECO:0000313" key="5">
    <source>
        <dbReference type="EMBL" id="TDY49677.1"/>
    </source>
</evidence>
<proteinExistence type="inferred from homology"/>
<dbReference type="GO" id="GO:0005975">
    <property type="term" value="P:carbohydrate metabolic process"/>
    <property type="evidence" value="ECO:0007669"/>
    <property type="project" value="InterPro"/>
</dbReference>
<dbReference type="InterPro" id="IPR010819">
    <property type="entry name" value="AGE/CE"/>
</dbReference>
<comment type="function">
    <text evidence="4">Catalyzes the reversible epimerization of cellobiose to 4-O-beta-D-glucopyranosyl-D-mannose (Glc-Man).</text>
</comment>